<keyword evidence="2" id="KW-1185">Reference proteome</keyword>
<evidence type="ECO:0000313" key="1">
    <source>
        <dbReference type="EMBL" id="KAI0033945.1"/>
    </source>
</evidence>
<dbReference type="Proteomes" id="UP000814128">
    <property type="component" value="Unassembled WGS sequence"/>
</dbReference>
<comment type="caution">
    <text evidence="1">The sequence shown here is derived from an EMBL/GenBank/DDBJ whole genome shotgun (WGS) entry which is preliminary data.</text>
</comment>
<sequence length="544" mass="58428">MVSSGWKRLSLAVLTVIARQSLSYAQSTVPVKVADLGYATYQTDLSLDEGVTSFLGIRYAAAPVGDLRFRAPEPPESTSGIQNAITQPDECFQGNVGLNSVSPFRKRTVNAQNEDCLFINVHVPTDSDANSNLPVVAWIHGGGYTAGSIGGSVPAPFPAQTFVHSSNGSLVSVQIQYRLGAFGFLPGKAVADDGALNAGLLDQQYALQWIQTHISKFGGDPTRVSIYGESAGAGSVLQHIVANGGNTQPRLFQSAMMSSPFLPFQYAYDDPVSEELYAELLNRTNCTDRALACLRTVDATTLSQIGNAIEAANFFGVFTWVPVVDGKFSVERPTVLLAERKINTDVALVFTNAHEGNIFVNSAELVANNTTLTEYITQLLVRLNDTSIQQAVSLYSNIPGLTSIPQQAAQVMGEVIFVCPAYFVLNAFDGHSSWKGEFAVPPATHGLDVLYVFADASVPAPPVNNSEFIGAFQQAFFDVALSLDPNVHTSPIVTPEWPSYNADQEVMVFNVTEAHESDIAVVGPDTAQLERCAFWQSLAAVNAQ</sequence>
<reference evidence="1" key="2">
    <citation type="journal article" date="2022" name="New Phytol.">
        <title>Evolutionary transition to the ectomycorrhizal habit in the genomes of a hyperdiverse lineage of mushroom-forming fungi.</title>
        <authorList>
            <person name="Looney B."/>
            <person name="Miyauchi S."/>
            <person name="Morin E."/>
            <person name="Drula E."/>
            <person name="Courty P.E."/>
            <person name="Kohler A."/>
            <person name="Kuo A."/>
            <person name="LaButti K."/>
            <person name="Pangilinan J."/>
            <person name="Lipzen A."/>
            <person name="Riley R."/>
            <person name="Andreopoulos W."/>
            <person name="He G."/>
            <person name="Johnson J."/>
            <person name="Nolan M."/>
            <person name="Tritt A."/>
            <person name="Barry K.W."/>
            <person name="Grigoriev I.V."/>
            <person name="Nagy L.G."/>
            <person name="Hibbett D."/>
            <person name="Henrissat B."/>
            <person name="Matheny P.B."/>
            <person name="Labbe J."/>
            <person name="Martin F.M."/>
        </authorList>
    </citation>
    <scope>NUCLEOTIDE SEQUENCE</scope>
    <source>
        <strain evidence="1">EC-137</strain>
    </source>
</reference>
<reference evidence="1" key="1">
    <citation type="submission" date="2021-02" db="EMBL/GenBank/DDBJ databases">
        <authorList>
            <consortium name="DOE Joint Genome Institute"/>
            <person name="Ahrendt S."/>
            <person name="Looney B.P."/>
            <person name="Miyauchi S."/>
            <person name="Morin E."/>
            <person name="Drula E."/>
            <person name="Courty P.E."/>
            <person name="Chicoki N."/>
            <person name="Fauchery L."/>
            <person name="Kohler A."/>
            <person name="Kuo A."/>
            <person name="Labutti K."/>
            <person name="Pangilinan J."/>
            <person name="Lipzen A."/>
            <person name="Riley R."/>
            <person name="Andreopoulos W."/>
            <person name="He G."/>
            <person name="Johnson J."/>
            <person name="Barry K.W."/>
            <person name="Grigoriev I.V."/>
            <person name="Nagy L."/>
            <person name="Hibbett D."/>
            <person name="Henrissat B."/>
            <person name="Matheny P.B."/>
            <person name="Labbe J."/>
            <person name="Martin F."/>
        </authorList>
    </citation>
    <scope>NUCLEOTIDE SEQUENCE</scope>
    <source>
        <strain evidence="1">EC-137</strain>
    </source>
</reference>
<dbReference type="EMBL" id="MU273509">
    <property type="protein sequence ID" value="KAI0033945.1"/>
    <property type="molecule type" value="Genomic_DNA"/>
</dbReference>
<name>A0ACB8QQW2_9AGAM</name>
<protein>
    <submittedName>
        <fullName evidence="1">Alpha/beta-hydrolase</fullName>
    </submittedName>
</protein>
<proteinExistence type="predicted"/>
<evidence type="ECO:0000313" key="2">
    <source>
        <dbReference type="Proteomes" id="UP000814128"/>
    </source>
</evidence>
<gene>
    <name evidence="1" type="ORF">K488DRAFT_84494</name>
</gene>
<organism evidence="1 2">
    <name type="scientific">Vararia minispora EC-137</name>
    <dbReference type="NCBI Taxonomy" id="1314806"/>
    <lineage>
        <taxon>Eukaryota</taxon>
        <taxon>Fungi</taxon>
        <taxon>Dikarya</taxon>
        <taxon>Basidiomycota</taxon>
        <taxon>Agaricomycotina</taxon>
        <taxon>Agaricomycetes</taxon>
        <taxon>Russulales</taxon>
        <taxon>Lachnocladiaceae</taxon>
        <taxon>Vararia</taxon>
    </lineage>
</organism>
<accession>A0ACB8QQW2</accession>